<evidence type="ECO:0000313" key="2">
    <source>
        <dbReference type="Proteomes" id="UP000235965"/>
    </source>
</evidence>
<dbReference type="Gene3D" id="3.30.420.10">
    <property type="entry name" value="Ribonuclease H-like superfamily/Ribonuclease H"/>
    <property type="match status" value="1"/>
</dbReference>
<protein>
    <submittedName>
        <fullName evidence="1">Uncharacterized protein</fullName>
    </submittedName>
</protein>
<dbReference type="OrthoDB" id="7912552at2759"/>
<sequence>MEPEGSLPSSQEPEVLNATFQDHWTGRSGPIRWPPSSPDLTPLDFFLWGYVNDRVFVPPVNDLPDLRARIRETIATVPTDMLERTWQEIEYRLDTVHATNGAHVEVY</sequence>
<dbReference type="PANTHER" id="PTHR47326">
    <property type="entry name" value="TRANSPOSABLE ELEMENT TC3 TRANSPOSASE-LIKE PROTEIN"/>
    <property type="match status" value="1"/>
</dbReference>
<organism evidence="1 2">
    <name type="scientific">Cryptotermes secundus</name>
    <dbReference type="NCBI Taxonomy" id="105785"/>
    <lineage>
        <taxon>Eukaryota</taxon>
        <taxon>Metazoa</taxon>
        <taxon>Ecdysozoa</taxon>
        <taxon>Arthropoda</taxon>
        <taxon>Hexapoda</taxon>
        <taxon>Insecta</taxon>
        <taxon>Pterygota</taxon>
        <taxon>Neoptera</taxon>
        <taxon>Polyneoptera</taxon>
        <taxon>Dictyoptera</taxon>
        <taxon>Blattodea</taxon>
        <taxon>Blattoidea</taxon>
        <taxon>Termitoidae</taxon>
        <taxon>Kalotermitidae</taxon>
        <taxon>Cryptotermitinae</taxon>
        <taxon>Cryptotermes</taxon>
    </lineage>
</organism>
<proteinExistence type="predicted"/>
<accession>A0A2J7PF84</accession>
<dbReference type="EMBL" id="NEVH01026085">
    <property type="protein sequence ID" value="PNF14991.1"/>
    <property type="molecule type" value="Genomic_DNA"/>
</dbReference>
<dbReference type="InParanoid" id="A0A2J7PF84"/>
<dbReference type="InterPro" id="IPR036397">
    <property type="entry name" value="RNaseH_sf"/>
</dbReference>
<dbReference type="GO" id="GO:0003676">
    <property type="term" value="F:nucleic acid binding"/>
    <property type="evidence" value="ECO:0007669"/>
    <property type="project" value="InterPro"/>
</dbReference>
<comment type="caution">
    <text evidence="1">The sequence shown here is derived from an EMBL/GenBank/DDBJ whole genome shotgun (WGS) entry which is preliminary data.</text>
</comment>
<dbReference type="AlphaFoldDB" id="A0A2J7PF84"/>
<evidence type="ECO:0000313" key="1">
    <source>
        <dbReference type="EMBL" id="PNF14991.1"/>
    </source>
</evidence>
<dbReference type="STRING" id="105785.A0A2J7PF84"/>
<reference evidence="1 2" key="1">
    <citation type="submission" date="2017-12" db="EMBL/GenBank/DDBJ databases">
        <title>Hemimetabolous genomes reveal molecular basis of termite eusociality.</title>
        <authorList>
            <person name="Harrison M.C."/>
            <person name="Jongepier E."/>
            <person name="Robertson H.M."/>
            <person name="Arning N."/>
            <person name="Bitard-Feildel T."/>
            <person name="Chao H."/>
            <person name="Childers C.P."/>
            <person name="Dinh H."/>
            <person name="Doddapaneni H."/>
            <person name="Dugan S."/>
            <person name="Gowin J."/>
            <person name="Greiner C."/>
            <person name="Han Y."/>
            <person name="Hu H."/>
            <person name="Hughes D.S.T."/>
            <person name="Huylmans A.-K."/>
            <person name="Kemena C."/>
            <person name="Kremer L.P.M."/>
            <person name="Lee S.L."/>
            <person name="Lopez-Ezquerra A."/>
            <person name="Mallet L."/>
            <person name="Monroy-Kuhn J.M."/>
            <person name="Moser A."/>
            <person name="Murali S.C."/>
            <person name="Muzny D.M."/>
            <person name="Otani S."/>
            <person name="Piulachs M.-D."/>
            <person name="Poelchau M."/>
            <person name="Qu J."/>
            <person name="Schaub F."/>
            <person name="Wada-Katsumata A."/>
            <person name="Worley K.C."/>
            <person name="Xie Q."/>
            <person name="Ylla G."/>
            <person name="Poulsen M."/>
            <person name="Gibbs R.A."/>
            <person name="Schal C."/>
            <person name="Richards S."/>
            <person name="Belles X."/>
            <person name="Korb J."/>
            <person name="Bornberg-Bauer E."/>
        </authorList>
    </citation>
    <scope>NUCLEOTIDE SEQUENCE [LARGE SCALE GENOMIC DNA]</scope>
    <source>
        <tissue evidence="1">Whole body</tissue>
    </source>
</reference>
<dbReference type="Proteomes" id="UP000235965">
    <property type="component" value="Unassembled WGS sequence"/>
</dbReference>
<dbReference type="PANTHER" id="PTHR47326:SF1">
    <property type="entry name" value="HTH PSQ-TYPE DOMAIN-CONTAINING PROTEIN"/>
    <property type="match status" value="1"/>
</dbReference>
<gene>
    <name evidence="1" type="ORF">B7P43_G01527</name>
</gene>
<name>A0A2J7PF84_9NEOP</name>
<keyword evidence="2" id="KW-1185">Reference proteome</keyword>